<gene>
    <name evidence="2" type="ORF">C3942_15430</name>
</gene>
<protein>
    <submittedName>
        <fullName evidence="2">Uncharacterized protein</fullName>
    </submittedName>
</protein>
<sequence length="183" mass="20884">MFGVGLVLLALLGFEYYQAVQIDKAAQERQEAWEQQERQNAILGQQQEELRLRAEQLAETQRQMAIERAGTSGYYSSSYSARPTRPGQSEADRNALEAIAIMQGTRRIQREWDRQQYSDSAPDPIVIGKSKRQEAANCGSLRAERNAIEATMRRGFHNGQGYRDRLTEIAKQLFLGHCDQSRF</sequence>
<dbReference type="AlphaFoldDB" id="A0A2S5TE00"/>
<organism evidence="2 3">
    <name type="scientific">Solimonas fluminis</name>
    <dbReference type="NCBI Taxonomy" id="2086571"/>
    <lineage>
        <taxon>Bacteria</taxon>
        <taxon>Pseudomonadati</taxon>
        <taxon>Pseudomonadota</taxon>
        <taxon>Gammaproteobacteria</taxon>
        <taxon>Nevskiales</taxon>
        <taxon>Nevskiaceae</taxon>
        <taxon>Solimonas</taxon>
    </lineage>
</organism>
<keyword evidence="3" id="KW-1185">Reference proteome</keyword>
<dbReference type="EMBL" id="PSNW01000008">
    <property type="protein sequence ID" value="PPE73206.1"/>
    <property type="molecule type" value="Genomic_DNA"/>
</dbReference>
<dbReference type="Proteomes" id="UP000238220">
    <property type="component" value="Unassembled WGS sequence"/>
</dbReference>
<evidence type="ECO:0000313" key="3">
    <source>
        <dbReference type="Proteomes" id="UP000238220"/>
    </source>
</evidence>
<reference evidence="2 3" key="1">
    <citation type="submission" date="2018-02" db="EMBL/GenBank/DDBJ databases">
        <title>Genome sequencing of Solimonas sp. HR-BB.</title>
        <authorList>
            <person name="Lee Y."/>
            <person name="Jeon C.O."/>
        </authorList>
    </citation>
    <scope>NUCLEOTIDE SEQUENCE [LARGE SCALE GENOMIC DNA]</scope>
    <source>
        <strain evidence="2 3">HR-BB</strain>
    </source>
</reference>
<name>A0A2S5TE00_9GAMM</name>
<comment type="caution">
    <text evidence="2">The sequence shown here is derived from an EMBL/GenBank/DDBJ whole genome shotgun (WGS) entry which is preliminary data.</text>
</comment>
<accession>A0A2S5TE00</accession>
<proteinExistence type="predicted"/>
<feature type="region of interest" description="Disordered" evidence="1">
    <location>
        <begin position="114"/>
        <end position="133"/>
    </location>
</feature>
<evidence type="ECO:0000313" key="2">
    <source>
        <dbReference type="EMBL" id="PPE73206.1"/>
    </source>
</evidence>
<evidence type="ECO:0000256" key="1">
    <source>
        <dbReference type="SAM" id="MobiDB-lite"/>
    </source>
</evidence>